<dbReference type="EMBL" id="MCHY01000011">
    <property type="protein sequence ID" value="RKD21740.1"/>
    <property type="molecule type" value="Genomic_DNA"/>
</dbReference>
<proteinExistence type="predicted"/>
<dbReference type="AlphaFoldDB" id="A0A419SF32"/>
<accession>A0A419SF32</accession>
<protein>
    <recommendedName>
        <fullName evidence="3">YgiT-type zinc finger domain-containing protein</fullName>
    </recommendedName>
</protein>
<reference evidence="1 2" key="1">
    <citation type="submission" date="2016-08" db="EMBL/GenBank/DDBJ databases">
        <title>Novel Firmicute Genomes.</title>
        <authorList>
            <person name="Poppleton D.I."/>
            <person name="Gribaldo S."/>
        </authorList>
    </citation>
    <scope>NUCLEOTIDE SEQUENCE [LARGE SCALE GENOMIC DNA]</scope>
    <source>
        <strain evidence="1 2">RAOx-1</strain>
    </source>
</reference>
<evidence type="ECO:0000313" key="1">
    <source>
        <dbReference type="EMBL" id="RKD21740.1"/>
    </source>
</evidence>
<keyword evidence="2" id="KW-1185">Reference proteome</keyword>
<name>A0A419SF32_9BACL</name>
<gene>
    <name evidence="1" type="ORF">BEP19_14030</name>
</gene>
<dbReference type="OrthoDB" id="2381339at2"/>
<dbReference type="Proteomes" id="UP000284219">
    <property type="component" value="Unassembled WGS sequence"/>
</dbReference>
<comment type="caution">
    <text evidence="1">The sequence shown here is derived from an EMBL/GenBank/DDBJ whole genome shotgun (WGS) entry which is preliminary data.</text>
</comment>
<evidence type="ECO:0000313" key="2">
    <source>
        <dbReference type="Proteomes" id="UP000284219"/>
    </source>
</evidence>
<dbReference type="RefSeq" id="WP_120190856.1">
    <property type="nucleotide sequence ID" value="NZ_MCHY01000011.1"/>
</dbReference>
<evidence type="ECO:0008006" key="3">
    <source>
        <dbReference type="Google" id="ProtNLM"/>
    </source>
</evidence>
<organism evidence="1 2">
    <name type="scientific">Ammoniphilus oxalaticus</name>
    <dbReference type="NCBI Taxonomy" id="66863"/>
    <lineage>
        <taxon>Bacteria</taxon>
        <taxon>Bacillati</taxon>
        <taxon>Bacillota</taxon>
        <taxon>Bacilli</taxon>
        <taxon>Bacillales</taxon>
        <taxon>Paenibacillaceae</taxon>
        <taxon>Aneurinibacillus group</taxon>
        <taxon>Ammoniphilus</taxon>
    </lineage>
</organism>
<sequence>MSFCCGASMIGALGSLRHYRTYINNVPILHCPVCNRIDVHPKVEEEYEIICEYAQTDDIPEIDFKEYISKESLQNIFENCTVVDEGSIEQVFRQQIDSALDLLIVAKQIKDREWEEMLKKRLNRLSERLSRWQTREKQR</sequence>